<accession>A0AAD7F7I5</accession>
<feature type="non-terminal residue" evidence="1">
    <location>
        <position position="119"/>
    </location>
</feature>
<comment type="caution">
    <text evidence="1">The sequence shown here is derived from an EMBL/GenBank/DDBJ whole genome shotgun (WGS) entry which is preliminary data.</text>
</comment>
<name>A0AAD7F7I5_9AGAR</name>
<dbReference type="Proteomes" id="UP001221142">
    <property type="component" value="Unassembled WGS sequence"/>
</dbReference>
<proteinExistence type="predicted"/>
<sequence length="119" mass="12890">MAKTFAESTGQEVIVYYSEDGCGRGKKRRQLTGLAAEAAWHAPVKDAADLPGKVVYVPGMPVFCTENTATELGISKGSRGTLVSVRYAERDGKRYATTAEVDFPGYNGTDPEHPHRVLL</sequence>
<keyword evidence="2" id="KW-1185">Reference proteome</keyword>
<reference evidence="1" key="1">
    <citation type="submission" date="2023-03" db="EMBL/GenBank/DDBJ databases">
        <title>Massive genome expansion in bonnet fungi (Mycena s.s.) driven by repeated elements and novel gene families across ecological guilds.</title>
        <authorList>
            <consortium name="Lawrence Berkeley National Laboratory"/>
            <person name="Harder C.B."/>
            <person name="Miyauchi S."/>
            <person name="Viragh M."/>
            <person name="Kuo A."/>
            <person name="Thoen E."/>
            <person name="Andreopoulos B."/>
            <person name="Lu D."/>
            <person name="Skrede I."/>
            <person name="Drula E."/>
            <person name="Henrissat B."/>
            <person name="Morin E."/>
            <person name="Kohler A."/>
            <person name="Barry K."/>
            <person name="LaButti K."/>
            <person name="Morin E."/>
            <person name="Salamov A."/>
            <person name="Lipzen A."/>
            <person name="Mereny Z."/>
            <person name="Hegedus B."/>
            <person name="Baldrian P."/>
            <person name="Stursova M."/>
            <person name="Weitz H."/>
            <person name="Taylor A."/>
            <person name="Grigoriev I.V."/>
            <person name="Nagy L.G."/>
            <person name="Martin F."/>
            <person name="Kauserud H."/>
        </authorList>
    </citation>
    <scope>NUCLEOTIDE SEQUENCE</scope>
    <source>
        <strain evidence="1">9284</strain>
    </source>
</reference>
<dbReference type="AlphaFoldDB" id="A0AAD7F7I5"/>
<evidence type="ECO:0000313" key="2">
    <source>
        <dbReference type="Proteomes" id="UP001221142"/>
    </source>
</evidence>
<dbReference type="EMBL" id="JARKIF010000204">
    <property type="protein sequence ID" value="KAJ7602730.1"/>
    <property type="molecule type" value="Genomic_DNA"/>
</dbReference>
<protein>
    <submittedName>
        <fullName evidence="1">Uncharacterized protein</fullName>
    </submittedName>
</protein>
<evidence type="ECO:0000313" key="1">
    <source>
        <dbReference type="EMBL" id="KAJ7602730.1"/>
    </source>
</evidence>
<organism evidence="1 2">
    <name type="scientific">Roridomyces roridus</name>
    <dbReference type="NCBI Taxonomy" id="1738132"/>
    <lineage>
        <taxon>Eukaryota</taxon>
        <taxon>Fungi</taxon>
        <taxon>Dikarya</taxon>
        <taxon>Basidiomycota</taxon>
        <taxon>Agaricomycotina</taxon>
        <taxon>Agaricomycetes</taxon>
        <taxon>Agaricomycetidae</taxon>
        <taxon>Agaricales</taxon>
        <taxon>Marasmiineae</taxon>
        <taxon>Mycenaceae</taxon>
        <taxon>Roridomyces</taxon>
    </lineage>
</organism>
<gene>
    <name evidence="1" type="ORF">FB45DRAFT_705025</name>
</gene>